<sequence>MKVQEKKGKRRFQLHPSKSIGVRLFLIFFVSTMVLVLSLGYTSYSVAEHTIETNALSANQQTVVQTAEKFDVELLRYEDGLGRILYNNEIQNALKQGNNPTTSNEERKVLSNQISAELNDWLTASNGVEAVYLIPMNEGLPISSAGTKDNAFIESFRESSWFKQLEEKPQSVWIPRELQGQEGNASGVFHLAKSIAGDSKSSGYIVVSDIRISELENQLRKVDLGTSSYMQLLTNKDELIASSQQVGTDTYLNLGGTLLGGLQNTAGSLPTKDEKGKSILAVYGTLETSGWRLLGVVPAENLTKDALRILKTTYLIVAIAAVIAILIGYWMVRMVSRPLTRLKNLMSEGAEGNLGVRTNITSRDEIGQLSSSFNMMMERITELVIHTNETARKVLETADELSGVSRKTADAAMDIAAATEEIAGGAGSLALEADRGNELTGQISVQMELVNSATHEMDHTAHSIGELSEGGFNRLKELLNETNRTGLKTNQLVMKVNELTETASSVMKVLNVLQNITQQTNILSLNATIEAARAGEAGRGFMVVADEIRQLADQSKESIAVVAEITDTVMKDMNETVVVLSEVAPLFNQQMSSVQSTSDIFVSVQDQMLHFIARLNAVTVSMDSLSQSQKVLSDSMSNVSSIAEESSAASQEVASLSGEQQSVSDHLVELSLKLEDASLQLKEKLSKFSV</sequence>
<evidence type="ECO:0008006" key="12">
    <source>
        <dbReference type="Google" id="ProtNLM"/>
    </source>
</evidence>
<dbReference type="OrthoDB" id="9760371at2"/>
<dbReference type="RefSeq" id="WP_060625261.1">
    <property type="nucleotide sequence ID" value="NZ_LCZJ02000033.1"/>
</dbReference>
<evidence type="ECO:0000256" key="4">
    <source>
        <dbReference type="ARBA" id="ARBA00023224"/>
    </source>
</evidence>
<accession>A0A0W1ATB7</accession>
<name>A0A0W1ATB7_9BACL</name>
<gene>
    <name evidence="10" type="ORF">UQ64_23025</name>
</gene>
<dbReference type="PANTHER" id="PTHR32089:SF112">
    <property type="entry name" value="LYSOZYME-LIKE PROTEIN-RELATED"/>
    <property type="match status" value="1"/>
</dbReference>
<evidence type="ECO:0000313" key="10">
    <source>
        <dbReference type="EMBL" id="KTD84542.1"/>
    </source>
</evidence>
<protein>
    <recommendedName>
        <fullName evidence="12">Chemotaxis protein</fullName>
    </recommendedName>
</protein>
<comment type="caution">
    <text evidence="10">The sequence shown here is derived from an EMBL/GenBank/DDBJ whole genome shotgun (WGS) entry which is preliminary data.</text>
</comment>
<keyword evidence="7" id="KW-1133">Transmembrane helix</keyword>
<evidence type="ECO:0000256" key="1">
    <source>
        <dbReference type="ARBA" id="ARBA00004236"/>
    </source>
</evidence>
<dbReference type="InterPro" id="IPR004089">
    <property type="entry name" value="MCPsignal_dom"/>
</dbReference>
<dbReference type="PANTHER" id="PTHR32089">
    <property type="entry name" value="METHYL-ACCEPTING CHEMOTAXIS PROTEIN MCPB"/>
    <property type="match status" value="1"/>
</dbReference>
<keyword evidence="7" id="KW-0812">Transmembrane</keyword>
<evidence type="ECO:0000256" key="7">
    <source>
        <dbReference type="SAM" id="Phobius"/>
    </source>
</evidence>
<evidence type="ECO:0000256" key="6">
    <source>
        <dbReference type="PROSITE-ProRule" id="PRU00284"/>
    </source>
</evidence>
<feature type="domain" description="Methyl-accepting transducer" evidence="8">
    <location>
        <begin position="404"/>
        <end position="654"/>
    </location>
</feature>
<keyword evidence="4 6" id="KW-0807">Transducer</keyword>
<dbReference type="CDD" id="cd06225">
    <property type="entry name" value="HAMP"/>
    <property type="match status" value="1"/>
</dbReference>
<evidence type="ECO:0000256" key="2">
    <source>
        <dbReference type="ARBA" id="ARBA00022475"/>
    </source>
</evidence>
<evidence type="ECO:0000256" key="3">
    <source>
        <dbReference type="ARBA" id="ARBA00023136"/>
    </source>
</evidence>
<keyword evidence="3 7" id="KW-0472">Membrane</keyword>
<dbReference type="InterPro" id="IPR003660">
    <property type="entry name" value="HAMP_dom"/>
</dbReference>
<dbReference type="EMBL" id="LCZJ02000033">
    <property type="protein sequence ID" value="KTD84542.1"/>
    <property type="molecule type" value="Genomic_DNA"/>
</dbReference>
<dbReference type="GO" id="GO:0007165">
    <property type="term" value="P:signal transduction"/>
    <property type="evidence" value="ECO:0007669"/>
    <property type="project" value="UniProtKB-KW"/>
</dbReference>
<dbReference type="SMART" id="SM00283">
    <property type="entry name" value="MA"/>
    <property type="match status" value="1"/>
</dbReference>
<feature type="transmembrane region" description="Helical" evidence="7">
    <location>
        <begin position="313"/>
        <end position="332"/>
    </location>
</feature>
<dbReference type="GO" id="GO:0005886">
    <property type="term" value="C:plasma membrane"/>
    <property type="evidence" value="ECO:0007669"/>
    <property type="project" value="UniProtKB-SubCell"/>
</dbReference>
<feature type="domain" description="HAMP" evidence="9">
    <location>
        <begin position="333"/>
        <end position="385"/>
    </location>
</feature>
<dbReference type="Gene3D" id="3.30.450.20">
    <property type="entry name" value="PAS domain"/>
    <property type="match status" value="1"/>
</dbReference>
<dbReference type="PROSITE" id="PS50111">
    <property type="entry name" value="CHEMOTAXIS_TRANSDUC_2"/>
    <property type="match status" value="1"/>
</dbReference>
<proteinExistence type="inferred from homology"/>
<evidence type="ECO:0000259" key="9">
    <source>
        <dbReference type="PROSITE" id="PS50885"/>
    </source>
</evidence>
<evidence type="ECO:0000256" key="5">
    <source>
        <dbReference type="ARBA" id="ARBA00029447"/>
    </source>
</evidence>
<evidence type="ECO:0000259" key="8">
    <source>
        <dbReference type="PROSITE" id="PS50111"/>
    </source>
</evidence>
<organism evidence="10 11">
    <name type="scientific">Paenibacillus etheri</name>
    <dbReference type="NCBI Taxonomy" id="1306852"/>
    <lineage>
        <taxon>Bacteria</taxon>
        <taxon>Bacillati</taxon>
        <taxon>Bacillota</taxon>
        <taxon>Bacilli</taxon>
        <taxon>Bacillales</taxon>
        <taxon>Paenibacillaceae</taxon>
        <taxon>Paenibacillus</taxon>
    </lineage>
</organism>
<dbReference type="Gene3D" id="1.10.287.950">
    <property type="entry name" value="Methyl-accepting chemotaxis protein"/>
    <property type="match status" value="1"/>
</dbReference>
<dbReference type="Proteomes" id="UP000054709">
    <property type="component" value="Unassembled WGS sequence"/>
</dbReference>
<keyword evidence="11" id="KW-1185">Reference proteome</keyword>
<comment type="similarity">
    <text evidence="5">Belongs to the methyl-accepting chemotaxis (MCP) protein family.</text>
</comment>
<dbReference type="CDD" id="cd18774">
    <property type="entry name" value="PDC2_HK_sensor"/>
    <property type="match status" value="1"/>
</dbReference>
<evidence type="ECO:0000313" key="11">
    <source>
        <dbReference type="Proteomes" id="UP000054709"/>
    </source>
</evidence>
<feature type="transmembrane region" description="Helical" evidence="7">
    <location>
        <begin position="20"/>
        <end position="41"/>
    </location>
</feature>
<dbReference type="SMART" id="SM00304">
    <property type="entry name" value="HAMP"/>
    <property type="match status" value="1"/>
</dbReference>
<dbReference type="SUPFAM" id="SSF58104">
    <property type="entry name" value="Methyl-accepting chemotaxis protein (MCP) signaling domain"/>
    <property type="match status" value="1"/>
</dbReference>
<comment type="subcellular location">
    <subcellularLocation>
        <location evidence="1">Cell membrane</location>
    </subcellularLocation>
</comment>
<dbReference type="AlphaFoldDB" id="A0A0W1ATB7"/>
<reference evidence="10 11" key="1">
    <citation type="journal article" date="2015" name="Int. Biodeterior. Biodegradation">
        <title>Physiological and genetic screening methods for the isolation of methyl tert-butyl ether-degrading bacteria for bioremediation purposes.</title>
        <authorList>
            <person name="Guisado I.M."/>
            <person name="Purswani J."/>
            <person name="Gonzalez Lopez J."/>
            <person name="Pozo C."/>
        </authorList>
    </citation>
    <scope>NUCLEOTIDE SEQUENCE [LARGE SCALE GENOMIC DNA]</scope>
    <source>
        <strain evidence="10 11">SH7</strain>
    </source>
</reference>
<keyword evidence="2" id="KW-1003">Cell membrane</keyword>
<dbReference type="Pfam" id="PF00015">
    <property type="entry name" value="MCPsignal"/>
    <property type="match status" value="1"/>
</dbReference>
<dbReference type="Pfam" id="PF00672">
    <property type="entry name" value="HAMP"/>
    <property type="match status" value="1"/>
</dbReference>
<dbReference type="PROSITE" id="PS50885">
    <property type="entry name" value="HAMP"/>
    <property type="match status" value="1"/>
</dbReference>